<evidence type="ECO:0000313" key="16">
    <source>
        <dbReference type="EMBL" id="MBT2185579.1"/>
    </source>
</evidence>
<keyword evidence="9 14" id="KW-0548">Nucleotidyltransferase</keyword>
<dbReference type="InterPro" id="IPR029044">
    <property type="entry name" value="Nucleotide-diphossugar_trans"/>
</dbReference>
<name>A0A9X1AIU5_9SPHN</name>
<dbReference type="InterPro" id="IPR036571">
    <property type="entry name" value="MECDP_synthase_sf"/>
</dbReference>
<evidence type="ECO:0000256" key="7">
    <source>
        <dbReference type="ARBA" id="ARBA00009789"/>
    </source>
</evidence>
<dbReference type="NCBIfam" id="TIGR00151">
    <property type="entry name" value="ispF"/>
    <property type="match status" value="1"/>
</dbReference>
<keyword evidence="17" id="KW-1185">Reference proteome</keyword>
<dbReference type="NCBIfam" id="TIGR00453">
    <property type="entry name" value="ispD"/>
    <property type="match status" value="1"/>
</dbReference>
<dbReference type="InterPro" id="IPR034683">
    <property type="entry name" value="IspD/TarI"/>
</dbReference>
<dbReference type="Pfam" id="PF01128">
    <property type="entry name" value="IspD"/>
    <property type="match status" value="1"/>
</dbReference>
<comment type="pathway">
    <text evidence="4 14">Isoprenoid biosynthesis; isopentenyl diphosphate biosynthesis via DXP pathway; isopentenyl diphosphate from 1-deoxy-D-xylulose 5-phosphate: step 4/6.</text>
</comment>
<feature type="site" description="Transition state stabilizer" evidence="14">
    <location>
        <position position="364"/>
    </location>
</feature>
<comment type="caution">
    <text evidence="14">Lacks conserved residue(s) required for the propagation of feature annotation.</text>
</comment>
<dbReference type="InterPro" id="IPR026596">
    <property type="entry name" value="IspD/F"/>
</dbReference>
<evidence type="ECO:0000256" key="14">
    <source>
        <dbReference type="HAMAP-Rule" id="MF_01520"/>
    </source>
</evidence>
<feature type="site" description="Positions MEP for the nucleophilic attack" evidence="14">
    <location>
        <position position="157"/>
    </location>
</feature>
<dbReference type="InterPro" id="IPR018294">
    <property type="entry name" value="ISPD_synthase_CS"/>
</dbReference>
<proteinExistence type="inferred from homology"/>
<reference evidence="16" key="1">
    <citation type="submission" date="2021-05" db="EMBL/GenBank/DDBJ databases">
        <title>Genome of Sphingobium sp. strain.</title>
        <authorList>
            <person name="Fan R."/>
        </authorList>
    </citation>
    <scope>NUCLEOTIDE SEQUENCE</scope>
    <source>
        <strain evidence="16">H33</strain>
    </source>
</reference>
<dbReference type="HAMAP" id="MF_01520">
    <property type="entry name" value="IspDF"/>
    <property type="match status" value="1"/>
</dbReference>
<dbReference type="InterPro" id="IPR020555">
    <property type="entry name" value="MECDP_synthase_CS"/>
</dbReference>
<keyword evidence="10 14" id="KW-0479">Metal-binding</keyword>
<feature type="region of interest" description="2-C-methyl-D-erythritol 4-phosphate cytidylyltransferase" evidence="14">
    <location>
        <begin position="1"/>
        <end position="232"/>
    </location>
</feature>
<dbReference type="Gene3D" id="3.30.1330.50">
    <property type="entry name" value="2-C-methyl-D-erythritol 2,4-cyclodiphosphate synthase"/>
    <property type="match status" value="1"/>
</dbReference>
<dbReference type="FunFam" id="3.30.1330.50:FF:000003">
    <property type="entry name" value="2-C-methyl-D-erythritol 2,4-cyclodiphosphate synthase"/>
    <property type="match status" value="1"/>
</dbReference>
<dbReference type="GO" id="GO:0008685">
    <property type="term" value="F:2-C-methyl-D-erythritol 2,4-cyclodiphosphate synthase activity"/>
    <property type="evidence" value="ECO:0007669"/>
    <property type="project" value="UniProtKB-UniRule"/>
</dbReference>
<dbReference type="AlphaFoldDB" id="A0A9X1AIU5"/>
<protein>
    <recommendedName>
        <fullName evidence="14">Bifunctional enzyme IspD/IspF</fullName>
    </recommendedName>
    <domain>
        <recommendedName>
            <fullName evidence="14">2-C-methyl-D-erythritol 4-phosphate cytidylyltransferase</fullName>
            <ecNumber evidence="14">2.7.7.60</ecNumber>
        </recommendedName>
        <alternativeName>
            <fullName evidence="14">4-diphosphocytidyl-2C-methyl-D-erythritol synthase</fullName>
        </alternativeName>
        <alternativeName>
            <fullName evidence="14">MEP cytidylyltransferase</fullName>
            <shortName evidence="14">MCT</shortName>
        </alternativeName>
    </domain>
    <domain>
        <recommendedName>
            <fullName evidence="14">2-C-methyl-D-erythritol 2,4-cyclodiphosphate synthase</fullName>
            <shortName evidence="14">MECDP-synthase</shortName>
            <shortName evidence="14">MECPP-synthase</shortName>
            <shortName evidence="14">MECPS</shortName>
            <ecNumber evidence="14">4.6.1.12</ecNumber>
        </recommendedName>
    </domain>
</protein>
<evidence type="ECO:0000256" key="1">
    <source>
        <dbReference type="ARBA" id="ARBA00000200"/>
    </source>
</evidence>
<evidence type="ECO:0000313" key="17">
    <source>
        <dbReference type="Proteomes" id="UP001138757"/>
    </source>
</evidence>
<feature type="binding site" evidence="14">
    <location>
        <position position="273"/>
    </location>
    <ligand>
        <name>a divalent metal cation</name>
        <dbReference type="ChEBI" id="CHEBI:60240"/>
    </ligand>
</feature>
<dbReference type="EC" id="4.6.1.12" evidence="14"/>
<feature type="site" description="Transition state stabilizer" evidence="14">
    <location>
        <position position="17"/>
    </location>
</feature>
<comment type="catalytic activity">
    <reaction evidence="2 14">
        <text>2-C-methyl-D-erythritol 4-phosphate + CTP + H(+) = 4-CDP-2-C-methyl-D-erythritol + diphosphate</text>
        <dbReference type="Rhea" id="RHEA:13429"/>
        <dbReference type="ChEBI" id="CHEBI:15378"/>
        <dbReference type="ChEBI" id="CHEBI:33019"/>
        <dbReference type="ChEBI" id="CHEBI:37563"/>
        <dbReference type="ChEBI" id="CHEBI:57823"/>
        <dbReference type="ChEBI" id="CHEBI:58262"/>
        <dbReference type="EC" id="2.7.7.60"/>
    </reaction>
</comment>
<sequence length="391" mass="41354">MVSSLAAIVLAAGRGSRSGAGSPKQFRLLGGQPVLAHSIEAMRRHDRIDRVVLVVPPGGIDEARTLLGADAKGLTIVEGGETRRLSVRNALEALAAGDSTPSHVLVHDSARPGLPSSVINRLIAALEAGAAGTMPVLPVADTLITDQDGLSGDTVDRAPLRRVQTPQAFDFPAILTAHRDWSAPDEPTDDAQMLRALGHDIALVEGDPRLDKITYPGDHERMERQLGAAMSVRVGLGFDVHRLVAGEDLWLGGVQIPHSHGLFGHSDADVAIHALVDALLGALAEGDIGSHFPPSDPQWRGARSAQFLAFAVERVRARGGRIDHADLTIICEAPKIGPHRDAMRARLAELMGLPEDRVSVKATTTERLGLTGRGEGIAAQAVATISLPERK</sequence>
<dbReference type="HAMAP" id="MF_00107">
    <property type="entry name" value="IspF"/>
    <property type="match status" value="1"/>
</dbReference>
<evidence type="ECO:0000256" key="2">
    <source>
        <dbReference type="ARBA" id="ARBA00001282"/>
    </source>
</evidence>
<evidence type="ECO:0000256" key="12">
    <source>
        <dbReference type="ARBA" id="ARBA00023239"/>
    </source>
</evidence>
<keyword evidence="13 14" id="KW-0511">Multifunctional enzyme</keyword>
<comment type="function">
    <text evidence="14">Bifunctional enzyme that catalyzes the formation of 4-diphosphocytidyl-2-C-methyl-D-erythritol from CTP and 2-C-methyl-D-erythritol 4-phosphate (MEP) (IspD), and catalyzes the conversion of 4-diphosphocytidyl-2-C-methyl-D-erythritol 2-phosphate (CDP-ME2P) to 2-C-methyl-D-erythritol 2,4-cyclodiphosphate (ME-CPP) with a corresponding release of cytidine 5-monophosphate (CMP) (IspF).</text>
</comment>
<feature type="region of interest" description="2-C-methyl-D-erythritol 2,4-cyclodiphosphate synthase" evidence="14">
    <location>
        <begin position="233"/>
        <end position="391"/>
    </location>
</feature>
<comment type="similarity">
    <text evidence="14">In the N-terminal section; belongs to the IspD/TarI cytidylyltransferase family. IspD subfamily.</text>
</comment>
<evidence type="ECO:0000256" key="8">
    <source>
        <dbReference type="ARBA" id="ARBA00022679"/>
    </source>
</evidence>
<dbReference type="GO" id="GO:0016114">
    <property type="term" value="P:terpenoid biosynthetic process"/>
    <property type="evidence" value="ECO:0007669"/>
    <property type="project" value="InterPro"/>
</dbReference>
<dbReference type="InterPro" id="IPR001228">
    <property type="entry name" value="IspD"/>
</dbReference>
<dbReference type="NCBIfam" id="NF006899">
    <property type="entry name" value="PRK09382.1"/>
    <property type="match status" value="1"/>
</dbReference>
<evidence type="ECO:0000256" key="4">
    <source>
        <dbReference type="ARBA" id="ARBA00004709"/>
    </source>
</evidence>
<dbReference type="FunFam" id="3.90.550.10:FF:000003">
    <property type="entry name" value="2-C-methyl-D-erythritol 4-phosphate cytidylyltransferase"/>
    <property type="match status" value="1"/>
</dbReference>
<comment type="caution">
    <text evidence="16">The sequence shown here is derived from an EMBL/GenBank/DDBJ whole genome shotgun (WGS) entry which is preliminary data.</text>
</comment>
<dbReference type="GO" id="GO:0046872">
    <property type="term" value="F:metal ion binding"/>
    <property type="evidence" value="ECO:0007669"/>
    <property type="project" value="UniProtKB-KW"/>
</dbReference>
<evidence type="ECO:0000256" key="9">
    <source>
        <dbReference type="ARBA" id="ARBA00022695"/>
    </source>
</evidence>
<dbReference type="GO" id="GO:0050518">
    <property type="term" value="F:2-C-methyl-D-erythritol 4-phosphate cytidylyltransferase activity"/>
    <property type="evidence" value="ECO:0007669"/>
    <property type="project" value="UniProtKB-UniRule"/>
</dbReference>
<gene>
    <name evidence="14" type="primary">ispDF</name>
    <name evidence="16" type="ORF">KK488_01305</name>
</gene>
<feature type="binding site" evidence="14">
    <location>
        <begin position="265"/>
        <end position="266"/>
    </location>
    <ligand>
        <name>4-CDP-2-C-methyl-D-erythritol 2-phosphate</name>
        <dbReference type="ChEBI" id="CHEBI:57919"/>
    </ligand>
</feature>
<keyword evidence="12 14" id="KW-0456">Lyase</keyword>
<dbReference type="SUPFAM" id="SSF69765">
    <property type="entry name" value="IpsF-like"/>
    <property type="match status" value="1"/>
</dbReference>
<comment type="cofactor">
    <cofactor evidence="3 14">
        <name>a divalent metal cation</name>
        <dbReference type="ChEBI" id="CHEBI:60240"/>
    </cofactor>
</comment>
<dbReference type="EC" id="2.7.7.60" evidence="14"/>
<dbReference type="Gene3D" id="3.90.550.10">
    <property type="entry name" value="Spore Coat Polysaccharide Biosynthesis Protein SpsA, Chain A"/>
    <property type="match status" value="1"/>
</dbReference>
<dbReference type="SUPFAM" id="SSF53448">
    <property type="entry name" value="Nucleotide-diphospho-sugar transferases"/>
    <property type="match status" value="1"/>
</dbReference>
<keyword evidence="8 14" id="KW-0808">Transferase</keyword>
<feature type="site" description="Transition state stabilizer" evidence="14">
    <location>
        <position position="265"/>
    </location>
</feature>
<feature type="binding site" evidence="14">
    <location>
        <position position="239"/>
    </location>
    <ligand>
        <name>a divalent metal cation</name>
        <dbReference type="ChEBI" id="CHEBI:60240"/>
    </ligand>
</feature>
<dbReference type="EMBL" id="JAHGAW010000001">
    <property type="protein sequence ID" value="MBT2185579.1"/>
    <property type="molecule type" value="Genomic_DNA"/>
</dbReference>
<dbReference type="InterPro" id="IPR003526">
    <property type="entry name" value="MECDP_synthase"/>
</dbReference>
<dbReference type="GO" id="GO:0019288">
    <property type="term" value="P:isopentenyl diphosphate biosynthetic process, methylerythritol 4-phosphate pathway"/>
    <property type="evidence" value="ECO:0007669"/>
    <property type="project" value="UniProtKB-UniRule"/>
</dbReference>
<accession>A0A9X1AIU5</accession>
<dbReference type="PROSITE" id="PS01350">
    <property type="entry name" value="ISPF"/>
    <property type="match status" value="1"/>
</dbReference>
<dbReference type="HAMAP" id="MF_00108">
    <property type="entry name" value="IspD"/>
    <property type="match status" value="1"/>
</dbReference>
<evidence type="ECO:0000256" key="5">
    <source>
        <dbReference type="ARBA" id="ARBA00004787"/>
    </source>
</evidence>
<evidence type="ECO:0000256" key="3">
    <source>
        <dbReference type="ARBA" id="ARBA00001968"/>
    </source>
</evidence>
<organism evidence="16 17">
    <name type="scientific">Sphingobium nicotianae</name>
    <dbReference type="NCBI Taxonomy" id="2782607"/>
    <lineage>
        <taxon>Bacteria</taxon>
        <taxon>Pseudomonadati</taxon>
        <taxon>Pseudomonadota</taxon>
        <taxon>Alphaproteobacteria</taxon>
        <taxon>Sphingomonadales</taxon>
        <taxon>Sphingomonadaceae</taxon>
        <taxon>Sphingobium</taxon>
    </lineage>
</organism>
<feature type="binding site" evidence="14">
    <location>
        <begin position="287"/>
        <end position="289"/>
    </location>
    <ligand>
        <name>4-CDP-2-C-methyl-D-erythritol 2-phosphate</name>
        <dbReference type="ChEBI" id="CHEBI:57919"/>
    </ligand>
</feature>
<dbReference type="Proteomes" id="UP001138757">
    <property type="component" value="Unassembled WGS sequence"/>
</dbReference>
<feature type="site" description="Transition state stabilizer" evidence="14">
    <location>
        <position position="24"/>
    </location>
</feature>
<comment type="similarity">
    <text evidence="7">Belongs to the IspD/TarI cytidylyltransferase family. IspD subfamily.</text>
</comment>
<evidence type="ECO:0000256" key="6">
    <source>
        <dbReference type="ARBA" id="ARBA00008480"/>
    </source>
</evidence>
<evidence type="ECO:0000256" key="13">
    <source>
        <dbReference type="ARBA" id="ARBA00023268"/>
    </source>
</evidence>
<feature type="domain" description="2-C-methyl-D-erythritol 2,4-cyclodiphosphate synthase" evidence="15">
    <location>
        <begin position="232"/>
        <end position="385"/>
    </location>
</feature>
<comment type="pathway">
    <text evidence="5 14">Isoprenoid biosynthesis; isopentenyl diphosphate biosynthesis via DXP pathway; isopentenyl diphosphate from 1-deoxy-D-xylulose 5-phosphate: step 2/6.</text>
</comment>
<dbReference type="CDD" id="cd00554">
    <property type="entry name" value="MECDP_synthase"/>
    <property type="match status" value="1"/>
</dbReference>
<comment type="similarity">
    <text evidence="14">In the C-terminal section; belongs to the IspF family.</text>
</comment>
<dbReference type="PANTHER" id="PTHR43181:SF1">
    <property type="entry name" value="2-C-METHYL-D-ERYTHRITOL 2,4-CYCLODIPHOSPHATE SYNTHASE, CHLOROPLASTIC"/>
    <property type="match status" value="1"/>
</dbReference>
<comment type="catalytic activity">
    <reaction evidence="1 14">
        <text>4-CDP-2-C-methyl-D-erythritol 2-phosphate = 2-C-methyl-D-erythritol 2,4-cyclic diphosphate + CMP</text>
        <dbReference type="Rhea" id="RHEA:23864"/>
        <dbReference type="ChEBI" id="CHEBI:57919"/>
        <dbReference type="ChEBI" id="CHEBI:58483"/>
        <dbReference type="ChEBI" id="CHEBI:60377"/>
        <dbReference type="EC" id="4.6.1.12"/>
    </reaction>
</comment>
<evidence type="ECO:0000256" key="11">
    <source>
        <dbReference type="ARBA" id="ARBA00023229"/>
    </source>
</evidence>
<feature type="binding site" evidence="14">
    <location>
        <begin position="363"/>
        <end position="366"/>
    </location>
    <ligand>
        <name>4-CDP-2-C-methyl-D-erythritol 2-phosphate</name>
        <dbReference type="ChEBI" id="CHEBI:57919"/>
    </ligand>
</feature>
<dbReference type="PANTHER" id="PTHR43181">
    <property type="entry name" value="2-C-METHYL-D-ERYTHRITOL 2,4-CYCLODIPHOSPHATE SYNTHASE, CHLOROPLASTIC"/>
    <property type="match status" value="1"/>
</dbReference>
<dbReference type="Pfam" id="PF02542">
    <property type="entry name" value="YgbB"/>
    <property type="match status" value="1"/>
</dbReference>
<feature type="binding site" evidence="14">
    <location>
        <begin position="239"/>
        <end position="241"/>
    </location>
    <ligand>
        <name>4-CDP-2-C-methyl-D-erythritol 2-phosphate</name>
        <dbReference type="ChEBI" id="CHEBI:57919"/>
    </ligand>
</feature>
<feature type="site" description="Positions MEP for the nucleophilic attack" evidence="14">
    <location>
        <position position="212"/>
    </location>
</feature>
<keyword evidence="11 14" id="KW-0414">Isoprene biosynthesis</keyword>
<comment type="similarity">
    <text evidence="6">Belongs to the IspF family.</text>
</comment>
<dbReference type="PROSITE" id="PS01295">
    <property type="entry name" value="ISPD"/>
    <property type="match status" value="1"/>
</dbReference>
<dbReference type="CDD" id="cd02516">
    <property type="entry name" value="CDP-ME_synthetase"/>
    <property type="match status" value="1"/>
</dbReference>
<evidence type="ECO:0000256" key="10">
    <source>
        <dbReference type="ARBA" id="ARBA00022723"/>
    </source>
</evidence>
<evidence type="ECO:0000259" key="15">
    <source>
        <dbReference type="Pfam" id="PF02542"/>
    </source>
</evidence>
<feature type="binding site" evidence="14">
    <location>
        <position position="373"/>
    </location>
    <ligand>
        <name>4-CDP-2-C-methyl-D-erythritol 2-phosphate</name>
        <dbReference type="ChEBI" id="CHEBI:57919"/>
    </ligand>
</feature>
<feature type="binding site" evidence="14">
    <location>
        <position position="241"/>
    </location>
    <ligand>
        <name>a divalent metal cation</name>
        <dbReference type="ChEBI" id="CHEBI:60240"/>
    </ligand>
</feature>